<reference evidence="1" key="1">
    <citation type="journal article" date="2014" name="Front. Microbiol.">
        <title>High frequency of phylogenetically diverse reductive dehalogenase-homologous genes in deep subseafloor sedimentary metagenomes.</title>
        <authorList>
            <person name="Kawai M."/>
            <person name="Futagami T."/>
            <person name="Toyoda A."/>
            <person name="Takaki Y."/>
            <person name="Nishi S."/>
            <person name="Hori S."/>
            <person name="Arai W."/>
            <person name="Tsubouchi T."/>
            <person name="Morono Y."/>
            <person name="Uchiyama I."/>
            <person name="Ito T."/>
            <person name="Fujiyama A."/>
            <person name="Inagaki F."/>
            <person name="Takami H."/>
        </authorList>
    </citation>
    <scope>NUCLEOTIDE SEQUENCE</scope>
    <source>
        <strain evidence="1">Expedition CK06-06</strain>
    </source>
</reference>
<gene>
    <name evidence="1" type="ORF">S06H3_55681</name>
</gene>
<name>X1PS30_9ZZZZ</name>
<organism evidence="1">
    <name type="scientific">marine sediment metagenome</name>
    <dbReference type="NCBI Taxonomy" id="412755"/>
    <lineage>
        <taxon>unclassified sequences</taxon>
        <taxon>metagenomes</taxon>
        <taxon>ecological metagenomes</taxon>
    </lineage>
</organism>
<protein>
    <submittedName>
        <fullName evidence="1">Uncharacterized protein</fullName>
    </submittedName>
</protein>
<dbReference type="AlphaFoldDB" id="X1PS30"/>
<proteinExistence type="predicted"/>
<feature type="non-terminal residue" evidence="1">
    <location>
        <position position="1"/>
    </location>
</feature>
<sequence length="205" mass="23675">LLECEKFVMRNGYRKLRGPINNPKGFGGIGAQIEGHNERLMYGVAFSPPDIGHYLNRLGYKPDAEYICVHVTERTWKKGKKIDKNIRIGYLPLNEIIARKEEIMDIVVNVFNSILPDYSGGDRFQEFMDQYALVSKSHYKLPPNFNPRNHSDIPEFIEAWVSCDLEDVITWTPIAFDRNTREIVGAIFSLPDLYQLWLGETDYEG</sequence>
<comment type="caution">
    <text evidence="1">The sequence shown here is derived from an EMBL/GenBank/DDBJ whole genome shotgun (WGS) entry which is preliminary data.</text>
</comment>
<accession>X1PS30</accession>
<dbReference type="EMBL" id="BARV01035721">
    <property type="protein sequence ID" value="GAI58628.1"/>
    <property type="molecule type" value="Genomic_DNA"/>
</dbReference>
<evidence type="ECO:0000313" key="1">
    <source>
        <dbReference type="EMBL" id="GAI58628.1"/>
    </source>
</evidence>